<dbReference type="Pfam" id="PF01663">
    <property type="entry name" value="Phosphodiest"/>
    <property type="match status" value="1"/>
</dbReference>
<gene>
    <name evidence="1" type="ORF">GVO57_07160</name>
</gene>
<dbReference type="CDD" id="cd16018">
    <property type="entry name" value="Enpp"/>
    <property type="match status" value="1"/>
</dbReference>
<dbReference type="EMBL" id="CP047895">
    <property type="protein sequence ID" value="QHL90650.1"/>
    <property type="molecule type" value="Genomic_DNA"/>
</dbReference>
<dbReference type="KEGG" id="schy:GVO57_07160"/>
<evidence type="ECO:0000313" key="2">
    <source>
        <dbReference type="Proteomes" id="UP000464468"/>
    </source>
</evidence>
<dbReference type="GO" id="GO:0016787">
    <property type="term" value="F:hydrolase activity"/>
    <property type="evidence" value="ECO:0007669"/>
    <property type="project" value="UniProtKB-ARBA"/>
</dbReference>
<dbReference type="Proteomes" id="UP000464468">
    <property type="component" value="Chromosome"/>
</dbReference>
<dbReference type="SUPFAM" id="SSF53649">
    <property type="entry name" value="Alkaline phosphatase-like"/>
    <property type="match status" value="1"/>
</dbReference>
<dbReference type="AlphaFoldDB" id="A0A7Z2NVQ6"/>
<evidence type="ECO:0000313" key="1">
    <source>
        <dbReference type="EMBL" id="QHL90650.1"/>
    </source>
</evidence>
<dbReference type="PANTHER" id="PTHR10151:SF120">
    <property type="entry name" value="BIS(5'-ADENOSYL)-TRIPHOSPHATASE"/>
    <property type="match status" value="1"/>
</dbReference>
<organism evidence="1 2">
    <name type="scientific">Sphingomonas changnyeongensis</name>
    <dbReference type="NCBI Taxonomy" id="2698679"/>
    <lineage>
        <taxon>Bacteria</taxon>
        <taxon>Pseudomonadati</taxon>
        <taxon>Pseudomonadota</taxon>
        <taxon>Alphaproteobacteria</taxon>
        <taxon>Sphingomonadales</taxon>
        <taxon>Sphingomonadaceae</taxon>
        <taxon>Sphingomonas</taxon>
    </lineage>
</organism>
<dbReference type="Gene3D" id="3.40.720.10">
    <property type="entry name" value="Alkaline Phosphatase, subunit A"/>
    <property type="match status" value="1"/>
</dbReference>
<accession>A0A7Z2NVQ6</accession>
<name>A0A7Z2NVQ6_9SPHN</name>
<reference evidence="1 2" key="1">
    <citation type="submission" date="2020-01" db="EMBL/GenBank/DDBJ databases">
        <title>Sphingomonas sp. C33 whole genome sequece.</title>
        <authorList>
            <person name="Park C."/>
        </authorList>
    </citation>
    <scope>NUCLEOTIDE SEQUENCE [LARGE SCALE GENOMIC DNA]</scope>
    <source>
        <strain evidence="1 2">C33</strain>
    </source>
</reference>
<dbReference type="RefSeq" id="WP_160592577.1">
    <property type="nucleotide sequence ID" value="NZ_CP047895.1"/>
</dbReference>
<dbReference type="PANTHER" id="PTHR10151">
    <property type="entry name" value="ECTONUCLEOTIDE PYROPHOSPHATASE/PHOSPHODIESTERASE"/>
    <property type="match status" value="1"/>
</dbReference>
<dbReference type="InterPro" id="IPR002591">
    <property type="entry name" value="Phosphodiest/P_Trfase"/>
</dbReference>
<dbReference type="InterPro" id="IPR017850">
    <property type="entry name" value="Alkaline_phosphatase_core_sf"/>
</dbReference>
<proteinExistence type="predicted"/>
<dbReference type="Gene3D" id="3.30.1360.180">
    <property type="match status" value="1"/>
</dbReference>
<sequence>MSERGGWRRALAALLLLAALLVPGGPVAARGAAARVPTILISVDGFRPDYLERGVTPVLSRLARQGATGPMRPAFPSKTFPNHWTLVTGLRPDRHGIVANVMEDARRPDEQFTMASDDPFWWNEAEPIWVAAERAGVRTATMFWPGSNVGWGGTKPAARYAPVESGSRPADWVQFNQAVTGVQRVNAVLDWLRRPPAIRPGFITLYFDTVDTAGHEFGPDDPRTNAAIAALDRDIGLLIDGLARLGARANLVIVADHGMAATSSARVIALDRIVDPSLYRLVEAGPYASFVPAAGREAALEAALLAPHPHMQCWRKGDVPARLGYGRHPRVPPYLCLADSGWTIVRTAPTESWTGGAHGYAQDAPDMAALFIGHGPAFRRGTRLSGFDNVAVYPLIARLLGILPKKGLDGDATALAGALRRR</sequence>
<keyword evidence="2" id="KW-1185">Reference proteome</keyword>
<protein>
    <submittedName>
        <fullName evidence="1">Alkaline phosphatase family protein</fullName>
    </submittedName>
</protein>